<evidence type="ECO:0000313" key="2">
    <source>
        <dbReference type="Proteomes" id="UP000737018"/>
    </source>
</evidence>
<dbReference type="AlphaFoldDB" id="A0A8J4R643"/>
<reference evidence="1" key="1">
    <citation type="submission" date="2020-03" db="EMBL/GenBank/DDBJ databases">
        <title>Castanea mollissima Vanexum genome sequencing.</title>
        <authorList>
            <person name="Staton M."/>
        </authorList>
    </citation>
    <scope>NUCLEOTIDE SEQUENCE</scope>
    <source>
        <tissue evidence="1">Leaf</tissue>
    </source>
</reference>
<dbReference type="EMBL" id="JRKL02000993">
    <property type="protein sequence ID" value="KAF3966786.1"/>
    <property type="molecule type" value="Genomic_DNA"/>
</dbReference>
<evidence type="ECO:0000313" key="1">
    <source>
        <dbReference type="EMBL" id="KAF3966786.1"/>
    </source>
</evidence>
<accession>A0A8J4R643</accession>
<sequence length="134" mass="15565">MIERPRTKAGMRQRELHDFRTPQHPSLGTNKWGGASPLLARNIPKESLELRYLRLNTICTGDEIFPAQPDTYASIHEYATPTPSRSSRKGFLSKLKFPWKKKLIVLDLNPKKRRLFPGGRGKWDPKNRWPQGWC</sequence>
<gene>
    <name evidence="1" type="ORF">CMV_009148</name>
</gene>
<dbReference type="OrthoDB" id="1362815at2759"/>
<dbReference type="Proteomes" id="UP000737018">
    <property type="component" value="Unassembled WGS sequence"/>
</dbReference>
<proteinExistence type="predicted"/>
<organism evidence="1 2">
    <name type="scientific">Castanea mollissima</name>
    <name type="common">Chinese chestnut</name>
    <dbReference type="NCBI Taxonomy" id="60419"/>
    <lineage>
        <taxon>Eukaryota</taxon>
        <taxon>Viridiplantae</taxon>
        <taxon>Streptophyta</taxon>
        <taxon>Embryophyta</taxon>
        <taxon>Tracheophyta</taxon>
        <taxon>Spermatophyta</taxon>
        <taxon>Magnoliopsida</taxon>
        <taxon>eudicotyledons</taxon>
        <taxon>Gunneridae</taxon>
        <taxon>Pentapetalae</taxon>
        <taxon>rosids</taxon>
        <taxon>fabids</taxon>
        <taxon>Fagales</taxon>
        <taxon>Fagaceae</taxon>
        <taxon>Castanea</taxon>
    </lineage>
</organism>
<comment type="caution">
    <text evidence="1">The sequence shown here is derived from an EMBL/GenBank/DDBJ whole genome shotgun (WGS) entry which is preliminary data.</text>
</comment>
<name>A0A8J4R643_9ROSI</name>
<keyword evidence="2" id="KW-1185">Reference proteome</keyword>
<protein>
    <submittedName>
        <fullName evidence="1">Uncharacterized protein</fullName>
    </submittedName>
</protein>